<dbReference type="OrthoDB" id="6359816at2759"/>
<keyword evidence="2" id="KW-1185">Reference proteome</keyword>
<dbReference type="EMBL" id="BFEA01000310">
    <property type="protein sequence ID" value="GBG79074.1"/>
    <property type="molecule type" value="Genomic_DNA"/>
</dbReference>
<dbReference type="AlphaFoldDB" id="A0A388L9W6"/>
<sequence>MDTIPLPAVRASSLQSVISYLHGKRFRAHSVSCWDEMVEVYCLAAQYQVDSLCQRILLQVPELSHASQFGDLLNAVIPRHTEELLDVAVNVMNKVLDFDPTSFQGWSKESIEYCLDNVQLHPNVTETMIAQDVLSAASDGESVAVEQHELQNPCPGEDPTAQEAQDSAAFFTTPTCSGDDQNCANGPRVGGSLSKEDLQEIFGCHINLAAVEPVFFQEAMEPVQILRPEALIGVYRAQSIL</sequence>
<evidence type="ECO:0008006" key="3">
    <source>
        <dbReference type="Google" id="ProtNLM"/>
    </source>
</evidence>
<organism evidence="1 2">
    <name type="scientific">Chara braunii</name>
    <name type="common">Braun's stonewort</name>
    <dbReference type="NCBI Taxonomy" id="69332"/>
    <lineage>
        <taxon>Eukaryota</taxon>
        <taxon>Viridiplantae</taxon>
        <taxon>Streptophyta</taxon>
        <taxon>Charophyceae</taxon>
        <taxon>Charales</taxon>
        <taxon>Characeae</taxon>
        <taxon>Chara</taxon>
    </lineage>
</organism>
<name>A0A388L9W6_CHABU</name>
<gene>
    <name evidence="1" type="ORF">CBR_g28789</name>
</gene>
<dbReference type="Proteomes" id="UP000265515">
    <property type="component" value="Unassembled WGS sequence"/>
</dbReference>
<dbReference type="Gramene" id="GBG79074">
    <property type="protein sequence ID" value="GBG79074"/>
    <property type="gene ID" value="CBR_g28789"/>
</dbReference>
<protein>
    <recommendedName>
        <fullName evidence="3">BTB domain-containing protein</fullName>
    </recommendedName>
</protein>
<accession>A0A388L9W6</accession>
<reference evidence="1 2" key="1">
    <citation type="journal article" date="2018" name="Cell">
        <title>The Chara Genome: Secondary Complexity and Implications for Plant Terrestrialization.</title>
        <authorList>
            <person name="Nishiyama T."/>
            <person name="Sakayama H."/>
            <person name="Vries J.D."/>
            <person name="Buschmann H."/>
            <person name="Saint-Marcoux D."/>
            <person name="Ullrich K.K."/>
            <person name="Haas F.B."/>
            <person name="Vanderstraeten L."/>
            <person name="Becker D."/>
            <person name="Lang D."/>
            <person name="Vosolsobe S."/>
            <person name="Rombauts S."/>
            <person name="Wilhelmsson P.K.I."/>
            <person name="Janitza P."/>
            <person name="Kern R."/>
            <person name="Heyl A."/>
            <person name="Rumpler F."/>
            <person name="Villalobos L.I.A.C."/>
            <person name="Clay J.M."/>
            <person name="Skokan R."/>
            <person name="Toyoda A."/>
            <person name="Suzuki Y."/>
            <person name="Kagoshima H."/>
            <person name="Schijlen E."/>
            <person name="Tajeshwar N."/>
            <person name="Catarino B."/>
            <person name="Hetherington A.J."/>
            <person name="Saltykova A."/>
            <person name="Bonnot C."/>
            <person name="Breuninger H."/>
            <person name="Symeonidi A."/>
            <person name="Radhakrishnan G.V."/>
            <person name="Van Nieuwerburgh F."/>
            <person name="Deforce D."/>
            <person name="Chang C."/>
            <person name="Karol K.G."/>
            <person name="Hedrich R."/>
            <person name="Ulvskov P."/>
            <person name="Glockner G."/>
            <person name="Delwiche C.F."/>
            <person name="Petrasek J."/>
            <person name="Van de Peer Y."/>
            <person name="Friml J."/>
            <person name="Beilby M."/>
            <person name="Dolan L."/>
            <person name="Kohara Y."/>
            <person name="Sugano S."/>
            <person name="Fujiyama A."/>
            <person name="Delaux P.-M."/>
            <person name="Quint M."/>
            <person name="TheiBen G."/>
            <person name="Hagemann M."/>
            <person name="Harholt J."/>
            <person name="Dunand C."/>
            <person name="Zachgo S."/>
            <person name="Langdale J."/>
            <person name="Maumus F."/>
            <person name="Straeten D.V.D."/>
            <person name="Gould S.B."/>
            <person name="Rensing S.A."/>
        </authorList>
    </citation>
    <scope>NUCLEOTIDE SEQUENCE [LARGE SCALE GENOMIC DNA]</scope>
    <source>
        <strain evidence="1 2">S276</strain>
    </source>
</reference>
<evidence type="ECO:0000313" key="2">
    <source>
        <dbReference type="Proteomes" id="UP000265515"/>
    </source>
</evidence>
<evidence type="ECO:0000313" key="1">
    <source>
        <dbReference type="EMBL" id="GBG79074.1"/>
    </source>
</evidence>
<comment type="caution">
    <text evidence="1">The sequence shown here is derived from an EMBL/GenBank/DDBJ whole genome shotgun (WGS) entry which is preliminary data.</text>
</comment>
<proteinExistence type="predicted"/>